<reference evidence="2 3" key="1">
    <citation type="submission" date="2020-04" db="EMBL/GenBank/DDBJ databases">
        <authorList>
            <person name="De Canck E."/>
        </authorList>
    </citation>
    <scope>NUCLEOTIDE SEQUENCE [LARGE SCALE GENOMIC DNA]</scope>
    <source>
        <strain evidence="2 3">LMG 29739</strain>
    </source>
</reference>
<accession>A0A6J5ERD5</accession>
<proteinExistence type="predicted"/>
<feature type="transmembrane region" description="Helical" evidence="1">
    <location>
        <begin position="33"/>
        <end position="52"/>
    </location>
</feature>
<evidence type="ECO:0000313" key="3">
    <source>
        <dbReference type="Proteomes" id="UP000494329"/>
    </source>
</evidence>
<dbReference type="EMBL" id="CADIKF010000060">
    <property type="protein sequence ID" value="CAB3769059.1"/>
    <property type="molecule type" value="Genomic_DNA"/>
</dbReference>
<evidence type="ECO:0000313" key="2">
    <source>
        <dbReference type="EMBL" id="CAB3769059.1"/>
    </source>
</evidence>
<organism evidence="2 3">
    <name type="scientific">Paraburkholderia solisilvae</name>
    <dbReference type="NCBI Taxonomy" id="624376"/>
    <lineage>
        <taxon>Bacteria</taxon>
        <taxon>Pseudomonadati</taxon>
        <taxon>Pseudomonadota</taxon>
        <taxon>Betaproteobacteria</taxon>
        <taxon>Burkholderiales</taxon>
        <taxon>Burkholderiaceae</taxon>
        <taxon>Paraburkholderia</taxon>
    </lineage>
</organism>
<sequence>MAIWLLTAMVTGQAIVYDMRRLAVNRVGLSRTAWFFVSTCTGPFTIVAYLVCRRSVFRKLICSVWKVMGDSTHAEHIRRKRLIALRTNGLIGGPVFCRCLTMLESGDRLPKS</sequence>
<dbReference type="Proteomes" id="UP000494329">
    <property type="component" value="Unassembled WGS sequence"/>
</dbReference>
<keyword evidence="1" id="KW-0472">Membrane</keyword>
<name>A0A6J5ERD5_9BURK</name>
<dbReference type="AlphaFoldDB" id="A0A6J5ERD5"/>
<evidence type="ECO:0000256" key="1">
    <source>
        <dbReference type="SAM" id="Phobius"/>
    </source>
</evidence>
<keyword evidence="1" id="KW-0812">Transmembrane</keyword>
<keyword evidence="3" id="KW-1185">Reference proteome</keyword>
<keyword evidence="1" id="KW-1133">Transmembrane helix</keyword>
<gene>
    <name evidence="2" type="ORF">LMG29739_05453</name>
</gene>
<protein>
    <submittedName>
        <fullName evidence="2">Uncharacterized protein</fullName>
    </submittedName>
</protein>